<organism evidence="1 2">
    <name type="scientific">Microdochium trichocladiopsis</name>
    <dbReference type="NCBI Taxonomy" id="1682393"/>
    <lineage>
        <taxon>Eukaryota</taxon>
        <taxon>Fungi</taxon>
        <taxon>Dikarya</taxon>
        <taxon>Ascomycota</taxon>
        <taxon>Pezizomycotina</taxon>
        <taxon>Sordariomycetes</taxon>
        <taxon>Xylariomycetidae</taxon>
        <taxon>Xylariales</taxon>
        <taxon>Microdochiaceae</taxon>
        <taxon>Microdochium</taxon>
    </lineage>
</organism>
<evidence type="ECO:0000313" key="1">
    <source>
        <dbReference type="EMBL" id="KAH7028093.1"/>
    </source>
</evidence>
<protein>
    <submittedName>
        <fullName evidence="1">Uncharacterized protein</fullName>
    </submittedName>
</protein>
<dbReference type="EMBL" id="JAGTJQ010000007">
    <property type="protein sequence ID" value="KAH7028093.1"/>
    <property type="molecule type" value="Genomic_DNA"/>
</dbReference>
<reference evidence="1" key="1">
    <citation type="journal article" date="2021" name="Nat. Commun.">
        <title>Genetic determinants of endophytism in the Arabidopsis root mycobiome.</title>
        <authorList>
            <person name="Mesny F."/>
            <person name="Miyauchi S."/>
            <person name="Thiergart T."/>
            <person name="Pickel B."/>
            <person name="Atanasova L."/>
            <person name="Karlsson M."/>
            <person name="Huettel B."/>
            <person name="Barry K.W."/>
            <person name="Haridas S."/>
            <person name="Chen C."/>
            <person name="Bauer D."/>
            <person name="Andreopoulos W."/>
            <person name="Pangilinan J."/>
            <person name="LaButti K."/>
            <person name="Riley R."/>
            <person name="Lipzen A."/>
            <person name="Clum A."/>
            <person name="Drula E."/>
            <person name="Henrissat B."/>
            <person name="Kohler A."/>
            <person name="Grigoriev I.V."/>
            <person name="Martin F.M."/>
            <person name="Hacquard S."/>
        </authorList>
    </citation>
    <scope>NUCLEOTIDE SEQUENCE</scope>
    <source>
        <strain evidence="1">MPI-CAGE-CH-0230</strain>
    </source>
</reference>
<accession>A0A9P8Y1C5</accession>
<gene>
    <name evidence="1" type="ORF">B0I36DRAFT_147085</name>
</gene>
<proteinExistence type="predicted"/>
<dbReference type="GeneID" id="70178009"/>
<dbReference type="AlphaFoldDB" id="A0A9P8Y1C5"/>
<name>A0A9P8Y1C5_9PEZI</name>
<keyword evidence="2" id="KW-1185">Reference proteome</keyword>
<evidence type="ECO:0000313" key="2">
    <source>
        <dbReference type="Proteomes" id="UP000756346"/>
    </source>
</evidence>
<comment type="caution">
    <text evidence="1">The sequence shown here is derived from an EMBL/GenBank/DDBJ whole genome shotgun (WGS) entry which is preliminary data.</text>
</comment>
<dbReference type="RefSeq" id="XP_046010892.1">
    <property type="nucleotide sequence ID" value="XM_046148463.1"/>
</dbReference>
<dbReference type="Proteomes" id="UP000756346">
    <property type="component" value="Unassembled WGS sequence"/>
</dbReference>
<sequence>MDVGVTHEVDTTTALSSGFRAAPPSFPARRSLMQRASSGRCRRRRWSCRAMLVLQCAEGAKRGAVVDTQLSSCALLSGAVTYSESFLCALPAHVSRLRIPTVLLQRIQCSPSFQVEAQSTSLGLDMPTHTALPHTDPLSVRPHKTRLKPTLRSPNINRPSTSSASVTHKTWLSPQFKTQQSILCEMQHCRNSFFPVAHKSLLTSAVEPWPSQSLPANAAQRTVGVTFFDMLIQVVM</sequence>